<gene>
    <name evidence="2" type="ORF">GCM10010178_76830</name>
</gene>
<accession>A0ABQ2V8I2</accession>
<proteinExistence type="predicted"/>
<comment type="caution">
    <text evidence="2">The sequence shown here is derived from an EMBL/GenBank/DDBJ whole genome shotgun (WGS) entry which is preliminary data.</text>
</comment>
<feature type="domain" description="Integrase catalytic" evidence="1">
    <location>
        <begin position="24"/>
        <end position="52"/>
    </location>
</feature>
<protein>
    <recommendedName>
        <fullName evidence="1">Integrase catalytic domain-containing protein</fullName>
    </recommendedName>
</protein>
<dbReference type="EMBL" id="BMRE01000054">
    <property type="protein sequence ID" value="GGU74004.1"/>
    <property type="molecule type" value="Genomic_DNA"/>
</dbReference>
<dbReference type="SUPFAM" id="SSF53098">
    <property type="entry name" value="Ribonuclease H-like"/>
    <property type="match status" value="1"/>
</dbReference>
<evidence type="ECO:0000259" key="1">
    <source>
        <dbReference type="Pfam" id="PF13333"/>
    </source>
</evidence>
<organism evidence="2 3">
    <name type="scientific">Lentzea flava</name>
    <dbReference type="NCBI Taxonomy" id="103732"/>
    <lineage>
        <taxon>Bacteria</taxon>
        <taxon>Bacillati</taxon>
        <taxon>Actinomycetota</taxon>
        <taxon>Actinomycetes</taxon>
        <taxon>Pseudonocardiales</taxon>
        <taxon>Pseudonocardiaceae</taxon>
        <taxon>Lentzea</taxon>
    </lineage>
</organism>
<dbReference type="Pfam" id="PF13333">
    <property type="entry name" value="rve_2"/>
    <property type="match status" value="1"/>
</dbReference>
<dbReference type="Proteomes" id="UP000649573">
    <property type="component" value="Unassembled WGS sequence"/>
</dbReference>
<keyword evidence="3" id="KW-1185">Reference proteome</keyword>
<reference evidence="3" key="1">
    <citation type="journal article" date="2019" name="Int. J. Syst. Evol. Microbiol.">
        <title>The Global Catalogue of Microorganisms (GCM) 10K type strain sequencing project: providing services to taxonomists for standard genome sequencing and annotation.</title>
        <authorList>
            <consortium name="The Broad Institute Genomics Platform"/>
            <consortium name="The Broad Institute Genome Sequencing Center for Infectious Disease"/>
            <person name="Wu L."/>
            <person name="Ma J."/>
        </authorList>
    </citation>
    <scope>NUCLEOTIDE SEQUENCE [LARGE SCALE GENOMIC DNA]</scope>
    <source>
        <strain evidence="3">JCM 3296</strain>
    </source>
</reference>
<name>A0ABQ2V8I2_9PSEU</name>
<evidence type="ECO:0000313" key="3">
    <source>
        <dbReference type="Proteomes" id="UP000649573"/>
    </source>
</evidence>
<evidence type="ECO:0000313" key="2">
    <source>
        <dbReference type="EMBL" id="GGU74004.1"/>
    </source>
</evidence>
<dbReference type="InterPro" id="IPR001584">
    <property type="entry name" value="Integrase_cat-core"/>
</dbReference>
<dbReference type="InterPro" id="IPR012337">
    <property type="entry name" value="RNaseH-like_sf"/>
</dbReference>
<sequence length="64" mass="7441">MRTCQAPWPCRVFGWAIDSPTLPWTTRDEARSDVFAYLRYYNHDRLHSTIGHRIPAETRAAHAA</sequence>